<sequence length="130" mass="15267">MPRFSARSLTKLETCHPVLRRLFKSVIEETDFSVICGHRGEKEQNEAFSTGHSKLKWPRSKHNISPSMAVDVVPYPIDWDDINRFKSLAEVVKRHWSDIPKAEKLGYELQWGGDWDGFKDYPHWELRSVR</sequence>
<accession>A0A6J7X3Z1</accession>
<dbReference type="InterPro" id="IPR039561">
    <property type="entry name" value="Peptidase_M15C"/>
</dbReference>
<dbReference type="CDD" id="cd14845">
    <property type="entry name" value="L-Ala-D-Glu_peptidase_like"/>
    <property type="match status" value="1"/>
</dbReference>
<organism evidence="2">
    <name type="scientific">uncultured Caudovirales phage</name>
    <dbReference type="NCBI Taxonomy" id="2100421"/>
    <lineage>
        <taxon>Viruses</taxon>
        <taxon>Duplodnaviria</taxon>
        <taxon>Heunggongvirae</taxon>
        <taxon>Uroviricota</taxon>
        <taxon>Caudoviricetes</taxon>
        <taxon>Peduoviridae</taxon>
        <taxon>Maltschvirus</taxon>
        <taxon>Maltschvirus maltsch</taxon>
    </lineage>
</organism>
<name>A0A6J7X3Z1_9CAUD</name>
<dbReference type="Pfam" id="PF13539">
    <property type="entry name" value="Peptidase_M15_4"/>
    <property type="match status" value="1"/>
</dbReference>
<reference evidence="2" key="1">
    <citation type="submission" date="2020-05" db="EMBL/GenBank/DDBJ databases">
        <authorList>
            <person name="Chiriac C."/>
            <person name="Salcher M."/>
            <person name="Ghai R."/>
            <person name="Kavagutti S V."/>
        </authorList>
    </citation>
    <scope>NUCLEOTIDE SEQUENCE</scope>
</reference>
<dbReference type="SUPFAM" id="SSF55166">
    <property type="entry name" value="Hedgehog/DD-peptidase"/>
    <property type="match status" value="1"/>
</dbReference>
<gene>
    <name evidence="2" type="ORF">UFOVP390_28</name>
</gene>
<evidence type="ECO:0000259" key="1">
    <source>
        <dbReference type="Pfam" id="PF13539"/>
    </source>
</evidence>
<proteinExistence type="predicted"/>
<dbReference type="Gene3D" id="3.30.1380.10">
    <property type="match status" value="1"/>
</dbReference>
<dbReference type="InterPro" id="IPR009045">
    <property type="entry name" value="Zn_M74/Hedgehog-like"/>
</dbReference>
<keyword evidence="2" id="KW-0645">Protease</keyword>
<dbReference type="EMBL" id="LR798323">
    <property type="protein sequence ID" value="CAB5224019.1"/>
    <property type="molecule type" value="Genomic_DNA"/>
</dbReference>
<dbReference type="GO" id="GO:0004180">
    <property type="term" value="F:carboxypeptidase activity"/>
    <property type="evidence" value="ECO:0007669"/>
    <property type="project" value="UniProtKB-KW"/>
</dbReference>
<keyword evidence="2" id="KW-0378">Hydrolase</keyword>
<keyword evidence="2" id="KW-0121">Carboxypeptidase</keyword>
<protein>
    <submittedName>
        <fullName evidence="2">D-alanyl-D-alanine carboxypeptidase</fullName>
    </submittedName>
</protein>
<evidence type="ECO:0000313" key="2">
    <source>
        <dbReference type="EMBL" id="CAB5224019.1"/>
    </source>
</evidence>
<feature type="domain" description="Peptidase M15C" evidence="1">
    <location>
        <begin position="59"/>
        <end position="125"/>
    </location>
</feature>